<reference evidence="4" key="1">
    <citation type="submission" date="2022-11" db="EMBL/GenBank/DDBJ databases">
        <title>Centuries of genome instability and evolution in soft-shell clam transmissible cancer (bioRxiv).</title>
        <authorList>
            <person name="Hart S.F.M."/>
            <person name="Yonemitsu M.A."/>
            <person name="Giersch R.M."/>
            <person name="Beal B.F."/>
            <person name="Arriagada G."/>
            <person name="Davis B.W."/>
            <person name="Ostrander E.A."/>
            <person name="Goff S.P."/>
            <person name="Metzger M.J."/>
        </authorList>
    </citation>
    <scope>NUCLEOTIDE SEQUENCE</scope>
    <source>
        <strain evidence="4">MELC-2E11</strain>
        <tissue evidence="4">Siphon/mantle</tissue>
    </source>
</reference>
<gene>
    <name evidence="4" type="ORF">MAR_001003</name>
</gene>
<dbReference type="PANTHER" id="PTHR11783">
    <property type="entry name" value="SULFOTRANSFERASE SULT"/>
    <property type="match status" value="1"/>
</dbReference>
<keyword evidence="2" id="KW-0808">Transferase</keyword>
<comment type="similarity">
    <text evidence="1">Belongs to the sulfotransferase 1 family.</text>
</comment>
<evidence type="ECO:0000313" key="5">
    <source>
        <dbReference type="Proteomes" id="UP001164746"/>
    </source>
</evidence>
<dbReference type="Proteomes" id="UP001164746">
    <property type="component" value="Chromosome 11"/>
</dbReference>
<accession>A0ABY7FAN0</accession>
<dbReference type="SUPFAM" id="SSF52540">
    <property type="entry name" value="P-loop containing nucleoside triphosphate hydrolases"/>
    <property type="match status" value="1"/>
</dbReference>
<name>A0ABY7FAN0_MYAAR</name>
<keyword evidence="5" id="KW-1185">Reference proteome</keyword>
<dbReference type="EMBL" id="CP111022">
    <property type="protein sequence ID" value="WAR19165.1"/>
    <property type="molecule type" value="Genomic_DNA"/>
</dbReference>
<proteinExistence type="inferred from homology"/>
<feature type="domain" description="Sulfotransferase" evidence="3">
    <location>
        <begin position="59"/>
        <end position="135"/>
    </location>
</feature>
<dbReference type="Gene3D" id="3.40.50.300">
    <property type="entry name" value="P-loop containing nucleotide triphosphate hydrolases"/>
    <property type="match status" value="2"/>
</dbReference>
<evidence type="ECO:0000313" key="4">
    <source>
        <dbReference type="EMBL" id="WAR19165.1"/>
    </source>
</evidence>
<sequence length="175" mass="20103">MTTVTEVDAGGASMTITLVDGDYHMPPFDPNPKDTEKRVKAVPEFKCRPDDVTGMLEFPSDKEAEPSPRILNSHLKPKYLPKAVFQEKRKAVLVLRNPKDVVVSYFFHAKGNAILNYEGTFENFLKMSMEGRVEYNGKIGDWNNTFTDAQKKMYEAFLAEKLDDCTLKFRYEYKK</sequence>
<evidence type="ECO:0000259" key="3">
    <source>
        <dbReference type="Pfam" id="PF00685"/>
    </source>
</evidence>
<dbReference type="InterPro" id="IPR027417">
    <property type="entry name" value="P-loop_NTPase"/>
</dbReference>
<dbReference type="Pfam" id="PF00685">
    <property type="entry name" value="Sulfotransfer_1"/>
    <property type="match status" value="1"/>
</dbReference>
<evidence type="ECO:0000256" key="1">
    <source>
        <dbReference type="ARBA" id="ARBA00005771"/>
    </source>
</evidence>
<evidence type="ECO:0000256" key="2">
    <source>
        <dbReference type="ARBA" id="ARBA00022679"/>
    </source>
</evidence>
<protein>
    <submittedName>
        <fullName evidence="4">ST2B1-like protein</fullName>
    </submittedName>
</protein>
<dbReference type="InterPro" id="IPR000863">
    <property type="entry name" value="Sulfotransferase_dom"/>
</dbReference>
<organism evidence="4 5">
    <name type="scientific">Mya arenaria</name>
    <name type="common">Soft-shell clam</name>
    <dbReference type="NCBI Taxonomy" id="6604"/>
    <lineage>
        <taxon>Eukaryota</taxon>
        <taxon>Metazoa</taxon>
        <taxon>Spiralia</taxon>
        <taxon>Lophotrochozoa</taxon>
        <taxon>Mollusca</taxon>
        <taxon>Bivalvia</taxon>
        <taxon>Autobranchia</taxon>
        <taxon>Heteroconchia</taxon>
        <taxon>Euheterodonta</taxon>
        <taxon>Imparidentia</taxon>
        <taxon>Neoheterodontei</taxon>
        <taxon>Myida</taxon>
        <taxon>Myoidea</taxon>
        <taxon>Myidae</taxon>
        <taxon>Mya</taxon>
    </lineage>
</organism>